<evidence type="ECO:0000256" key="6">
    <source>
        <dbReference type="ARBA" id="ARBA00023136"/>
    </source>
</evidence>
<keyword evidence="15" id="KW-1185">Reference proteome</keyword>
<reference evidence="13" key="3">
    <citation type="journal article" date="2013" name="Nucleic Acids Res.">
        <title>The genome of Anopheles darlingi, the main neotropical malaria vector.</title>
        <authorList>
            <person name="Marinotti O."/>
            <person name="Cerqueira G.C."/>
            <person name="de Almeida L.G."/>
            <person name="Ferro M.I."/>
            <person name="Loreto E.L."/>
            <person name="Zaha A."/>
            <person name="Teixeira S.M."/>
            <person name="Wespiser A.R."/>
            <person name="Almeida E Silva A."/>
            <person name="Schlindwein A.D."/>
            <person name="Pacheco A.C."/>
            <person name="Silva A.L."/>
            <person name="Graveley B.R."/>
            <person name="Walenz B.P."/>
            <person name="Lima Bde A."/>
            <person name="Ribeiro C.A."/>
            <person name="Nunes-Silva C.G."/>
            <person name="de Carvalho C.R."/>
            <person name="Soares C.M."/>
            <person name="de Menezes C.B."/>
            <person name="Matiolli C."/>
            <person name="Caffrey D."/>
            <person name="Araujo D.A."/>
            <person name="de Oliveira D.M."/>
            <person name="Golenbock D."/>
            <person name="Grisard E.C."/>
            <person name="Fantinatti-Garboggini F."/>
            <person name="de Carvalho F.M."/>
            <person name="Barcellos F.G."/>
            <person name="Prosdocimi F."/>
            <person name="May G."/>
            <person name="Azevedo Junior G.M."/>
            <person name="Guimaraes G.M."/>
            <person name="Goldman G.H."/>
            <person name="Padilha I.Q."/>
            <person name="Batista Jda S."/>
            <person name="Ferro J.A."/>
            <person name="Ribeiro J.M."/>
            <person name="Fietto J.L."/>
            <person name="Dabbas K.M."/>
            <person name="Cerdeira L."/>
            <person name="Agnez-Lima L.F."/>
            <person name="Brocchi M."/>
            <person name="de Carvalho M.O."/>
            <person name="Teixeira Mde M."/>
            <person name="Diniz Maia Mde M."/>
            <person name="Goldman M.H."/>
            <person name="Cruz Schneider M.P."/>
            <person name="Felipe M.S."/>
            <person name="Hungria M."/>
            <person name="Nicolas M.F."/>
            <person name="Pereira M."/>
            <person name="Montes M.A."/>
            <person name="Cantao M.E."/>
            <person name="Vincentz M."/>
            <person name="Rafael M.S."/>
            <person name="Silverman N."/>
            <person name="Stoco P.H."/>
            <person name="Souza R.C."/>
            <person name="Vicentini R."/>
            <person name="Gazzinelli R.T."/>
            <person name="Neves Rde O."/>
            <person name="Silva R."/>
            <person name="Astolfi-Filho S."/>
            <person name="Maciel T.E."/>
            <person name="Urmenyi T.P."/>
            <person name="Tadei W.P."/>
            <person name="Camargo E.P."/>
            <person name="de Vasconcelos A.T."/>
        </authorList>
    </citation>
    <scope>NUCLEOTIDE SEQUENCE</scope>
</reference>
<dbReference type="SUPFAM" id="SSF81324">
    <property type="entry name" value="Voltage-gated potassium channels"/>
    <property type="match status" value="1"/>
</dbReference>
<organism evidence="13">
    <name type="scientific">Anopheles darlingi</name>
    <name type="common">Mosquito</name>
    <dbReference type="NCBI Taxonomy" id="43151"/>
    <lineage>
        <taxon>Eukaryota</taxon>
        <taxon>Metazoa</taxon>
        <taxon>Ecdysozoa</taxon>
        <taxon>Arthropoda</taxon>
        <taxon>Hexapoda</taxon>
        <taxon>Insecta</taxon>
        <taxon>Pterygota</taxon>
        <taxon>Neoptera</taxon>
        <taxon>Endopterygota</taxon>
        <taxon>Diptera</taxon>
        <taxon>Nematocera</taxon>
        <taxon>Culicoidea</taxon>
        <taxon>Culicidae</taxon>
        <taxon>Anophelinae</taxon>
        <taxon>Anopheles</taxon>
    </lineage>
</organism>
<keyword evidence="3 11" id="KW-0812">Transmembrane</keyword>
<keyword evidence="4 11" id="KW-1133">Transmembrane helix</keyword>
<dbReference type="CDD" id="cd00038">
    <property type="entry name" value="CAP_ED"/>
    <property type="match status" value="1"/>
</dbReference>
<evidence type="ECO:0000256" key="7">
    <source>
        <dbReference type="ARBA" id="ARBA00023286"/>
    </source>
</evidence>
<evidence type="ECO:0000313" key="15">
    <source>
        <dbReference type="Proteomes" id="UP000000673"/>
    </source>
</evidence>
<dbReference type="GO" id="GO:0005223">
    <property type="term" value="F:intracellularly cGMP-activated cation channel activity"/>
    <property type="evidence" value="ECO:0007669"/>
    <property type="project" value="TreeGrafter"/>
</dbReference>
<evidence type="ECO:0000256" key="5">
    <source>
        <dbReference type="ARBA" id="ARBA00023065"/>
    </source>
</evidence>
<dbReference type="GO" id="GO:0005886">
    <property type="term" value="C:plasma membrane"/>
    <property type="evidence" value="ECO:0007669"/>
    <property type="project" value="TreeGrafter"/>
</dbReference>
<evidence type="ECO:0000256" key="8">
    <source>
        <dbReference type="ARBA" id="ARBA00023303"/>
    </source>
</evidence>
<sequence>MMRPSRKPIRDKEPIRMFAAALAGNIVSSKLGMSGPQLGQSISQQGFFSSRDSLSAVGTATSTTTRPLHTHVSATTSEMDLSRKDRKRERSKLKPGDQPLLGSWSRTGPRESNANVMIPCANRASTNHLASAPCGATGTTCNGADRYVFGRRSGCSTTSRKSNGRRWSFVFDPAGRLCYYWSMVVSMAFLYNFWVIIYRFAFQEINGESIVVWFCLDYFSDFLYLVDILFHFRTGYLEDGVLQTDSTKLRQHYMNSTTFYIDCLCLLPLDFLYLSIGFNSILRSFRLVKIYRFWAFMDRTERHTNYPNLFRSTSLIHYLLVIFHWNGCLYHIIYKNNGFGSKNWVFHDSESADVVKQYLQSYYWCTLALTTIGDLPRPRSKAEYVFVIAQLLFGLMLFATVLGHVANIVTSVSAARKDGLGGGSNALQMETFRFDCLLETDAGRLAHFRFMPTVPAVATSAFNRFAVFHVSGTTFPAKLDGVKTYMRMRRVPNHLQVKVIKWFDYLWLTQKCSDEERAVSCLPDKLKAEIAINVHLDTLKRVEIFQNTEAGFLCELVLKLRPVLFSPGDFICRKGEVGKEMYIVNRGRLQVVADNGKTVMASLKAGSYFGEISILNMGTAGKALAVHDPHFVAILKAHEPNSWITILNYFKPNNPFPFYGNRRTASVRSVGYSDLFVLSKKDMWDVLKEYPAARVRLEAIAVKRLEKYKKAPLEKVAMGRCQSTPGLVETKGRTTIEDMWISPTTAITSAGSMMAPSSYPPPASSRIASPRSHRGEVSSSSIRQPQSPGSISPSVHSSEERPRSRTASHLARPQSQPCRTGLPCGSLTHIESSGATPLLGSHEALEGEIKRLRERLHTVESENFSLNAKLAQQQWEVEHRLAEIEMQICGASSASSVSQENETEDLERNRESII</sequence>
<dbReference type="STRING" id="43151.W5JVL8"/>
<comment type="subcellular location">
    <subcellularLocation>
        <location evidence="1">Membrane</location>
        <topology evidence="1">Multi-pass membrane protein</topology>
    </subcellularLocation>
</comment>
<dbReference type="SUPFAM" id="SSF51206">
    <property type="entry name" value="cAMP-binding domain-like"/>
    <property type="match status" value="1"/>
</dbReference>
<dbReference type="PROSITE" id="PS50042">
    <property type="entry name" value="CNMP_BINDING_3"/>
    <property type="match status" value="1"/>
</dbReference>
<evidence type="ECO:0000256" key="3">
    <source>
        <dbReference type="ARBA" id="ARBA00022692"/>
    </source>
</evidence>
<dbReference type="GO" id="GO:0017071">
    <property type="term" value="C:intracellular cyclic nucleotide activated cation channel complex"/>
    <property type="evidence" value="ECO:0007669"/>
    <property type="project" value="TreeGrafter"/>
</dbReference>
<dbReference type="InterPro" id="IPR014710">
    <property type="entry name" value="RmlC-like_jellyroll"/>
</dbReference>
<keyword evidence="2" id="KW-0813">Transport</keyword>
<feature type="coiled-coil region" evidence="9">
    <location>
        <begin position="842"/>
        <end position="869"/>
    </location>
</feature>
<dbReference type="FunFam" id="1.10.287.630:FF:000001">
    <property type="entry name" value="Cyclic nucleotide-gated channel alpha 3"/>
    <property type="match status" value="1"/>
</dbReference>
<name>W5JVL8_ANODA</name>
<evidence type="ECO:0000256" key="4">
    <source>
        <dbReference type="ARBA" id="ARBA00022989"/>
    </source>
</evidence>
<feature type="transmembrane region" description="Helical" evidence="11">
    <location>
        <begin position="179"/>
        <end position="198"/>
    </location>
</feature>
<evidence type="ECO:0000256" key="10">
    <source>
        <dbReference type="SAM" id="MobiDB-lite"/>
    </source>
</evidence>
<dbReference type="PANTHER" id="PTHR45638:SF4">
    <property type="entry name" value="CYCLIC NUCLEOTIDE-BINDING DOMAIN-CONTAINING PROTEIN"/>
    <property type="match status" value="1"/>
</dbReference>
<proteinExistence type="predicted"/>
<dbReference type="PROSITE" id="PS00888">
    <property type="entry name" value="CNMP_BINDING_1"/>
    <property type="match status" value="1"/>
</dbReference>
<dbReference type="InterPro" id="IPR005821">
    <property type="entry name" value="Ion_trans_dom"/>
</dbReference>
<dbReference type="InterPro" id="IPR018490">
    <property type="entry name" value="cNMP-bd_dom_sf"/>
</dbReference>
<feature type="transmembrane region" description="Helical" evidence="11">
    <location>
        <begin position="259"/>
        <end position="282"/>
    </location>
</feature>
<feature type="region of interest" description="Disordered" evidence="10">
    <location>
        <begin position="891"/>
        <end position="914"/>
    </location>
</feature>
<dbReference type="VEuPathDB" id="VectorBase:ADAR2_007410"/>
<dbReference type="FunCoup" id="W5JVL8">
    <property type="interactions" value="28"/>
</dbReference>
<dbReference type="InterPro" id="IPR018488">
    <property type="entry name" value="cNMP-bd_CS"/>
</dbReference>
<dbReference type="InterPro" id="IPR000595">
    <property type="entry name" value="cNMP-bd_dom"/>
</dbReference>
<dbReference type="Pfam" id="PF00520">
    <property type="entry name" value="Ion_trans"/>
    <property type="match status" value="1"/>
</dbReference>
<evidence type="ECO:0000259" key="12">
    <source>
        <dbReference type="PROSITE" id="PS50042"/>
    </source>
</evidence>
<evidence type="ECO:0000313" key="13">
    <source>
        <dbReference type="EMBL" id="ETN66879.1"/>
    </source>
</evidence>
<reference evidence="13 15" key="1">
    <citation type="journal article" date="2010" name="BMC Genomics">
        <title>Combination of measures distinguishes pre-miRNAs from other stem-loops in the genome of the newly sequenced Anopheles darlingi.</title>
        <authorList>
            <person name="Mendes N.D."/>
            <person name="Freitas A.T."/>
            <person name="Vasconcelos A.T."/>
            <person name="Sagot M.F."/>
        </authorList>
    </citation>
    <scope>NUCLEOTIDE SEQUENCE</scope>
</reference>
<feature type="domain" description="Cyclic nucleotide-binding" evidence="12">
    <location>
        <begin position="544"/>
        <end position="626"/>
    </location>
</feature>
<dbReference type="Gene3D" id="1.10.287.70">
    <property type="match status" value="1"/>
</dbReference>
<feature type="compositionally biased region" description="Polar residues" evidence="10">
    <location>
        <begin position="777"/>
        <end position="786"/>
    </location>
</feature>
<keyword evidence="6 11" id="KW-0472">Membrane</keyword>
<feature type="compositionally biased region" description="Basic residues" evidence="10">
    <location>
        <begin position="84"/>
        <end position="93"/>
    </location>
</feature>
<dbReference type="HOGENOM" id="CLU_005746_5_0_1"/>
<dbReference type="Pfam" id="PF00027">
    <property type="entry name" value="cNMP_binding"/>
    <property type="match status" value="1"/>
</dbReference>
<keyword evidence="8" id="KW-0407">Ion channel</keyword>
<dbReference type="InterPro" id="IPR050866">
    <property type="entry name" value="CNG_cation_channel"/>
</dbReference>
<dbReference type="eggNOG" id="KOG0500">
    <property type="taxonomic scope" value="Eukaryota"/>
</dbReference>
<feature type="compositionally biased region" description="Polar residues" evidence="10">
    <location>
        <begin position="58"/>
        <end position="79"/>
    </location>
</feature>
<keyword evidence="7" id="KW-1071">Ligand-gated ion channel</keyword>
<dbReference type="Gene3D" id="2.60.120.10">
    <property type="entry name" value="Jelly Rolls"/>
    <property type="match status" value="1"/>
</dbReference>
<dbReference type="GO" id="GO:0030553">
    <property type="term" value="F:cGMP binding"/>
    <property type="evidence" value="ECO:0007669"/>
    <property type="project" value="TreeGrafter"/>
</dbReference>
<evidence type="ECO:0000256" key="2">
    <source>
        <dbReference type="ARBA" id="ARBA00022448"/>
    </source>
</evidence>
<dbReference type="FunFam" id="1.10.287.70:FF:000100">
    <property type="entry name" value="Cyclic nucleotide-gated cation channel"/>
    <property type="match status" value="1"/>
</dbReference>
<dbReference type="OMA" id="ENAAMTV"/>
<dbReference type="EnsemblMetazoa" id="ADAC001334-RA">
    <property type="protein sequence ID" value="ADAC001334-PA"/>
    <property type="gene ID" value="ADAC001334"/>
</dbReference>
<keyword evidence="9" id="KW-0175">Coiled coil</keyword>
<protein>
    <submittedName>
        <fullName evidence="13">Cyclic-nucleotide-gated cation channel</fullName>
    </submittedName>
</protein>
<dbReference type="GO" id="GO:0044877">
    <property type="term" value="F:protein-containing complex binding"/>
    <property type="evidence" value="ECO:0007669"/>
    <property type="project" value="TreeGrafter"/>
</dbReference>
<keyword evidence="5" id="KW-0406">Ion transport</keyword>
<reference evidence="13" key="2">
    <citation type="submission" date="2010-05" db="EMBL/GenBank/DDBJ databases">
        <authorList>
            <person name="Almeida L.G."/>
            <person name="Nicolas M.F."/>
            <person name="Souza R.C."/>
            <person name="Vasconcelos A.T.R."/>
        </authorList>
    </citation>
    <scope>NUCLEOTIDE SEQUENCE</scope>
</reference>
<feature type="transmembrane region" description="Helical" evidence="11">
    <location>
        <begin position="384"/>
        <end position="406"/>
    </location>
</feature>
<accession>W5JVL8</accession>
<feature type="compositionally biased region" description="Low complexity" evidence="10">
    <location>
        <begin position="787"/>
        <end position="796"/>
    </location>
</feature>
<feature type="region of interest" description="Disordered" evidence="10">
    <location>
        <begin position="58"/>
        <end position="109"/>
    </location>
</feature>
<dbReference type="Proteomes" id="UP000000673">
    <property type="component" value="Unassembled WGS sequence"/>
</dbReference>
<feature type="transmembrane region" description="Helical" evidence="11">
    <location>
        <begin position="210"/>
        <end position="232"/>
    </location>
</feature>
<dbReference type="GO" id="GO:0005222">
    <property type="term" value="F:intracellularly cAMP-activated cation channel activity"/>
    <property type="evidence" value="ECO:0007669"/>
    <property type="project" value="TreeGrafter"/>
</dbReference>
<feature type="region of interest" description="Disordered" evidence="10">
    <location>
        <begin position="751"/>
        <end position="825"/>
    </location>
</feature>
<dbReference type="EMBL" id="ADMH02000350">
    <property type="protein sequence ID" value="ETN66879.1"/>
    <property type="molecule type" value="Genomic_DNA"/>
</dbReference>
<dbReference type="VEuPathDB" id="VectorBase:ADAC001334"/>
<feature type="compositionally biased region" description="Polar residues" evidence="10">
    <location>
        <begin position="891"/>
        <end position="900"/>
    </location>
</feature>
<reference evidence="14" key="4">
    <citation type="submission" date="2015-06" db="UniProtKB">
        <authorList>
            <consortium name="EnsemblMetazoa"/>
        </authorList>
    </citation>
    <scope>IDENTIFICATION</scope>
</reference>
<evidence type="ECO:0000256" key="9">
    <source>
        <dbReference type="SAM" id="Coils"/>
    </source>
</evidence>
<gene>
    <name evidence="13" type="ORF">AND_001334</name>
</gene>
<evidence type="ECO:0000256" key="11">
    <source>
        <dbReference type="SAM" id="Phobius"/>
    </source>
</evidence>
<dbReference type="Gene3D" id="1.10.287.630">
    <property type="entry name" value="Helix hairpin bin"/>
    <property type="match status" value="1"/>
</dbReference>
<evidence type="ECO:0000256" key="1">
    <source>
        <dbReference type="ARBA" id="ARBA00004141"/>
    </source>
</evidence>
<evidence type="ECO:0000313" key="14">
    <source>
        <dbReference type="EnsemblMetazoa" id="ADAC001334-PA"/>
    </source>
</evidence>
<dbReference type="AlphaFoldDB" id="W5JVL8"/>
<dbReference type="SMART" id="SM00100">
    <property type="entry name" value="cNMP"/>
    <property type="match status" value="1"/>
</dbReference>
<dbReference type="PANTHER" id="PTHR45638">
    <property type="entry name" value="CYCLIC NUCLEOTIDE-GATED CATION CHANNEL SUBUNIT A"/>
    <property type="match status" value="1"/>
</dbReference>